<reference evidence="2 3" key="1">
    <citation type="journal article" date="2021" name="BMC Biol.">
        <title>Horizontally acquired antibacterial genes associated with adaptive radiation of ladybird beetles.</title>
        <authorList>
            <person name="Li H.S."/>
            <person name="Tang X.F."/>
            <person name="Huang Y.H."/>
            <person name="Xu Z.Y."/>
            <person name="Chen M.L."/>
            <person name="Du X.Y."/>
            <person name="Qiu B.Y."/>
            <person name="Chen P.T."/>
            <person name="Zhang W."/>
            <person name="Slipinski A."/>
            <person name="Escalona H.E."/>
            <person name="Waterhouse R.M."/>
            <person name="Zwick A."/>
            <person name="Pang H."/>
        </authorList>
    </citation>
    <scope>NUCLEOTIDE SEQUENCE [LARGE SCALE GENOMIC DNA]</scope>
    <source>
        <strain evidence="2">SYSU2018</strain>
    </source>
</reference>
<keyword evidence="3" id="KW-1185">Reference proteome</keyword>
<gene>
    <name evidence="2" type="ORF">HHI36_016532</name>
</gene>
<feature type="region of interest" description="Disordered" evidence="1">
    <location>
        <begin position="10"/>
        <end position="40"/>
    </location>
</feature>
<dbReference type="AlphaFoldDB" id="A0ABD2NJR9"/>
<organism evidence="2 3">
    <name type="scientific">Cryptolaemus montrouzieri</name>
    <dbReference type="NCBI Taxonomy" id="559131"/>
    <lineage>
        <taxon>Eukaryota</taxon>
        <taxon>Metazoa</taxon>
        <taxon>Ecdysozoa</taxon>
        <taxon>Arthropoda</taxon>
        <taxon>Hexapoda</taxon>
        <taxon>Insecta</taxon>
        <taxon>Pterygota</taxon>
        <taxon>Neoptera</taxon>
        <taxon>Endopterygota</taxon>
        <taxon>Coleoptera</taxon>
        <taxon>Polyphaga</taxon>
        <taxon>Cucujiformia</taxon>
        <taxon>Coccinelloidea</taxon>
        <taxon>Coccinellidae</taxon>
        <taxon>Scymninae</taxon>
        <taxon>Scymnini</taxon>
        <taxon>Cryptolaemus</taxon>
    </lineage>
</organism>
<accession>A0ABD2NJR9</accession>
<sequence length="121" mass="13675">MAEIIISLYEDGRPVRPGRNSDSIIEPPSDPRDADKRRNPADSYLKVLRWKASQLAEMRVLTTLEQQRGPADARSHSRGMRRKRRRLSKRARNQPKKKCGCAEVRSIAESKCCAVTLASAT</sequence>
<evidence type="ECO:0000313" key="2">
    <source>
        <dbReference type="EMBL" id="KAL3279016.1"/>
    </source>
</evidence>
<feature type="compositionally biased region" description="Basic residues" evidence="1">
    <location>
        <begin position="76"/>
        <end position="96"/>
    </location>
</feature>
<feature type="region of interest" description="Disordered" evidence="1">
    <location>
        <begin position="64"/>
        <end position="96"/>
    </location>
</feature>
<protein>
    <submittedName>
        <fullName evidence="2">Uncharacterized protein</fullName>
    </submittedName>
</protein>
<dbReference type="Proteomes" id="UP001516400">
    <property type="component" value="Unassembled WGS sequence"/>
</dbReference>
<evidence type="ECO:0000313" key="3">
    <source>
        <dbReference type="Proteomes" id="UP001516400"/>
    </source>
</evidence>
<dbReference type="EMBL" id="JABFTP020000124">
    <property type="protein sequence ID" value="KAL3279016.1"/>
    <property type="molecule type" value="Genomic_DNA"/>
</dbReference>
<comment type="caution">
    <text evidence="2">The sequence shown here is derived from an EMBL/GenBank/DDBJ whole genome shotgun (WGS) entry which is preliminary data.</text>
</comment>
<evidence type="ECO:0000256" key="1">
    <source>
        <dbReference type="SAM" id="MobiDB-lite"/>
    </source>
</evidence>
<feature type="compositionally biased region" description="Basic and acidic residues" evidence="1">
    <location>
        <begin position="29"/>
        <end position="40"/>
    </location>
</feature>
<name>A0ABD2NJR9_9CUCU</name>
<proteinExistence type="predicted"/>